<keyword evidence="2" id="KW-1185">Reference proteome</keyword>
<name>A0A9D3YYI2_DREPO</name>
<dbReference type="Proteomes" id="UP000828390">
    <property type="component" value="Unassembled WGS sequence"/>
</dbReference>
<organism evidence="1 2">
    <name type="scientific">Dreissena polymorpha</name>
    <name type="common">Zebra mussel</name>
    <name type="synonym">Mytilus polymorpha</name>
    <dbReference type="NCBI Taxonomy" id="45954"/>
    <lineage>
        <taxon>Eukaryota</taxon>
        <taxon>Metazoa</taxon>
        <taxon>Spiralia</taxon>
        <taxon>Lophotrochozoa</taxon>
        <taxon>Mollusca</taxon>
        <taxon>Bivalvia</taxon>
        <taxon>Autobranchia</taxon>
        <taxon>Heteroconchia</taxon>
        <taxon>Euheterodonta</taxon>
        <taxon>Imparidentia</taxon>
        <taxon>Neoheterodontei</taxon>
        <taxon>Myida</taxon>
        <taxon>Dreissenoidea</taxon>
        <taxon>Dreissenidae</taxon>
        <taxon>Dreissena</taxon>
    </lineage>
</organism>
<sequence length="52" mass="5791">MYRYSIPKNKNKDFKELAKILKSGLKSHMTLILPAPNGLPSSGETDTPVRTC</sequence>
<protein>
    <submittedName>
        <fullName evidence="1">Uncharacterized protein</fullName>
    </submittedName>
</protein>
<dbReference type="EMBL" id="JAIWYP010000014">
    <property type="protein sequence ID" value="KAH3707621.1"/>
    <property type="molecule type" value="Genomic_DNA"/>
</dbReference>
<dbReference type="AlphaFoldDB" id="A0A9D3YYI2"/>
<evidence type="ECO:0000313" key="1">
    <source>
        <dbReference type="EMBL" id="KAH3707621.1"/>
    </source>
</evidence>
<evidence type="ECO:0000313" key="2">
    <source>
        <dbReference type="Proteomes" id="UP000828390"/>
    </source>
</evidence>
<gene>
    <name evidence="1" type="ORF">DPMN_067031</name>
</gene>
<comment type="caution">
    <text evidence="1">The sequence shown here is derived from an EMBL/GenBank/DDBJ whole genome shotgun (WGS) entry which is preliminary data.</text>
</comment>
<reference evidence="1" key="1">
    <citation type="journal article" date="2019" name="bioRxiv">
        <title>The Genome of the Zebra Mussel, Dreissena polymorpha: A Resource for Invasive Species Research.</title>
        <authorList>
            <person name="McCartney M.A."/>
            <person name="Auch B."/>
            <person name="Kono T."/>
            <person name="Mallez S."/>
            <person name="Zhang Y."/>
            <person name="Obille A."/>
            <person name="Becker A."/>
            <person name="Abrahante J.E."/>
            <person name="Garbe J."/>
            <person name="Badalamenti J.P."/>
            <person name="Herman A."/>
            <person name="Mangelson H."/>
            <person name="Liachko I."/>
            <person name="Sullivan S."/>
            <person name="Sone E.D."/>
            <person name="Koren S."/>
            <person name="Silverstein K.A.T."/>
            <person name="Beckman K.B."/>
            <person name="Gohl D.M."/>
        </authorList>
    </citation>
    <scope>NUCLEOTIDE SEQUENCE</scope>
    <source>
        <strain evidence="1">Duluth1</strain>
        <tissue evidence="1">Whole animal</tissue>
    </source>
</reference>
<reference evidence="1" key="2">
    <citation type="submission" date="2020-11" db="EMBL/GenBank/DDBJ databases">
        <authorList>
            <person name="McCartney M.A."/>
            <person name="Auch B."/>
            <person name="Kono T."/>
            <person name="Mallez S."/>
            <person name="Becker A."/>
            <person name="Gohl D.M."/>
            <person name="Silverstein K.A.T."/>
            <person name="Koren S."/>
            <person name="Bechman K.B."/>
            <person name="Herman A."/>
            <person name="Abrahante J.E."/>
            <person name="Garbe J."/>
        </authorList>
    </citation>
    <scope>NUCLEOTIDE SEQUENCE</scope>
    <source>
        <strain evidence="1">Duluth1</strain>
        <tissue evidence="1">Whole animal</tissue>
    </source>
</reference>
<accession>A0A9D3YYI2</accession>
<proteinExistence type="predicted"/>